<protein>
    <submittedName>
        <fullName evidence="1">Uncharacterized protein</fullName>
    </submittedName>
</protein>
<dbReference type="AlphaFoldDB" id="A0A9D4RD35"/>
<name>A0A9D4RD35_DREPO</name>
<accession>A0A9D4RD35</accession>
<organism evidence="1 2">
    <name type="scientific">Dreissena polymorpha</name>
    <name type="common">Zebra mussel</name>
    <name type="synonym">Mytilus polymorpha</name>
    <dbReference type="NCBI Taxonomy" id="45954"/>
    <lineage>
        <taxon>Eukaryota</taxon>
        <taxon>Metazoa</taxon>
        <taxon>Spiralia</taxon>
        <taxon>Lophotrochozoa</taxon>
        <taxon>Mollusca</taxon>
        <taxon>Bivalvia</taxon>
        <taxon>Autobranchia</taxon>
        <taxon>Heteroconchia</taxon>
        <taxon>Euheterodonta</taxon>
        <taxon>Imparidentia</taxon>
        <taxon>Neoheterodontei</taxon>
        <taxon>Myida</taxon>
        <taxon>Dreissenoidea</taxon>
        <taxon>Dreissenidae</taxon>
        <taxon>Dreissena</taxon>
    </lineage>
</organism>
<dbReference type="Proteomes" id="UP000828390">
    <property type="component" value="Unassembled WGS sequence"/>
</dbReference>
<proteinExistence type="predicted"/>
<evidence type="ECO:0000313" key="2">
    <source>
        <dbReference type="Proteomes" id="UP000828390"/>
    </source>
</evidence>
<comment type="caution">
    <text evidence="1">The sequence shown here is derived from an EMBL/GenBank/DDBJ whole genome shotgun (WGS) entry which is preliminary data.</text>
</comment>
<keyword evidence="2" id="KW-1185">Reference proteome</keyword>
<reference evidence="1" key="1">
    <citation type="journal article" date="2019" name="bioRxiv">
        <title>The Genome of the Zebra Mussel, Dreissena polymorpha: A Resource for Invasive Species Research.</title>
        <authorList>
            <person name="McCartney M.A."/>
            <person name="Auch B."/>
            <person name="Kono T."/>
            <person name="Mallez S."/>
            <person name="Zhang Y."/>
            <person name="Obille A."/>
            <person name="Becker A."/>
            <person name="Abrahante J.E."/>
            <person name="Garbe J."/>
            <person name="Badalamenti J.P."/>
            <person name="Herman A."/>
            <person name="Mangelson H."/>
            <person name="Liachko I."/>
            <person name="Sullivan S."/>
            <person name="Sone E.D."/>
            <person name="Koren S."/>
            <person name="Silverstein K.A.T."/>
            <person name="Beckman K.B."/>
            <person name="Gohl D.M."/>
        </authorList>
    </citation>
    <scope>NUCLEOTIDE SEQUENCE</scope>
    <source>
        <strain evidence="1">Duluth1</strain>
        <tissue evidence="1">Whole animal</tissue>
    </source>
</reference>
<dbReference type="EMBL" id="JAIWYP010000002">
    <property type="protein sequence ID" value="KAH3863819.1"/>
    <property type="molecule type" value="Genomic_DNA"/>
</dbReference>
<sequence length="60" mass="6417">MDISDIPSSLAIPGHALYKKPTSPVFSRRVFASLLGSAGCVDRQAVQGSHQLLVSFLIHP</sequence>
<reference evidence="1" key="2">
    <citation type="submission" date="2020-11" db="EMBL/GenBank/DDBJ databases">
        <authorList>
            <person name="McCartney M.A."/>
            <person name="Auch B."/>
            <person name="Kono T."/>
            <person name="Mallez S."/>
            <person name="Becker A."/>
            <person name="Gohl D.M."/>
            <person name="Silverstein K.A.T."/>
            <person name="Koren S."/>
            <person name="Bechman K.B."/>
            <person name="Herman A."/>
            <person name="Abrahante J.E."/>
            <person name="Garbe J."/>
        </authorList>
    </citation>
    <scope>NUCLEOTIDE SEQUENCE</scope>
    <source>
        <strain evidence="1">Duluth1</strain>
        <tissue evidence="1">Whole animal</tissue>
    </source>
</reference>
<gene>
    <name evidence="1" type="ORF">DPMN_026819</name>
</gene>
<evidence type="ECO:0000313" key="1">
    <source>
        <dbReference type="EMBL" id="KAH3863819.1"/>
    </source>
</evidence>